<organism evidence="13 16">
    <name type="scientific">Oenococcus sicerae</name>
    <dbReference type="NCBI Taxonomy" id="2203724"/>
    <lineage>
        <taxon>Bacteria</taxon>
        <taxon>Bacillati</taxon>
        <taxon>Bacillota</taxon>
        <taxon>Bacilli</taxon>
        <taxon>Lactobacillales</taxon>
        <taxon>Lactobacillaceae</taxon>
        <taxon>Oenococcus</taxon>
    </lineage>
</organism>
<dbReference type="InterPro" id="IPR003593">
    <property type="entry name" value="AAA+_ATPase"/>
</dbReference>
<evidence type="ECO:0000256" key="3">
    <source>
        <dbReference type="ARBA" id="ARBA00022741"/>
    </source>
</evidence>
<dbReference type="HAMAP" id="MF_00920">
    <property type="entry name" value="FtsY"/>
    <property type="match status" value="1"/>
</dbReference>
<comment type="subunit">
    <text evidence="9">Part of the signal recognition particle protein translocation system, which is composed of SRP and FtsY.</text>
</comment>
<dbReference type="RefSeq" id="WP_128686402.1">
    <property type="nucleotide sequence ID" value="NZ_CP029684.2"/>
</dbReference>
<dbReference type="EC" id="3.6.5.4" evidence="9"/>
<feature type="domain" description="AAA+ ATPase" evidence="10">
    <location>
        <begin position="163"/>
        <end position="343"/>
    </location>
</feature>
<evidence type="ECO:0000313" key="13">
    <source>
        <dbReference type="EMBL" id="MDN6900353.1"/>
    </source>
</evidence>
<keyword evidence="1 9" id="KW-1003">Cell membrane</keyword>
<keyword evidence="6 9" id="KW-0472">Membrane</keyword>
<dbReference type="InterPro" id="IPR000897">
    <property type="entry name" value="SRP54_GTPase_dom"/>
</dbReference>
<dbReference type="GO" id="GO:0006614">
    <property type="term" value="P:SRP-dependent cotranslational protein targeting to membrane"/>
    <property type="evidence" value="ECO:0007669"/>
    <property type="project" value="InterPro"/>
</dbReference>
<accession>A0AAJ1VMA5</accession>
<dbReference type="Pfam" id="PF02881">
    <property type="entry name" value="SRP54_N"/>
    <property type="match status" value="1"/>
</dbReference>
<feature type="binding site" evidence="9">
    <location>
        <begin position="253"/>
        <end position="257"/>
    </location>
    <ligand>
        <name>GTP</name>
        <dbReference type="ChEBI" id="CHEBI:37565"/>
    </ligand>
</feature>
<keyword evidence="3 9" id="KW-0547">Nucleotide-binding</keyword>
<name>A0AAJ1VMA5_9LACO</name>
<comment type="similarity">
    <text evidence="9">Belongs to the GTP-binding SRP family. FtsY subfamily.</text>
</comment>
<dbReference type="SUPFAM" id="SSF47364">
    <property type="entry name" value="Domain of the SRP/SRP receptor G-proteins"/>
    <property type="match status" value="1"/>
</dbReference>
<dbReference type="Proteomes" id="UP000286907">
    <property type="component" value="Chromosome"/>
</dbReference>
<evidence type="ECO:0000259" key="10">
    <source>
        <dbReference type="SMART" id="SM00382"/>
    </source>
</evidence>
<evidence type="ECO:0000256" key="7">
    <source>
        <dbReference type="ARBA" id="ARBA00023170"/>
    </source>
</evidence>
<dbReference type="PANTHER" id="PTHR43134:SF1">
    <property type="entry name" value="SIGNAL RECOGNITION PARTICLE RECEPTOR SUBUNIT ALPHA"/>
    <property type="match status" value="1"/>
</dbReference>
<keyword evidence="5 9" id="KW-0342">GTP-binding</keyword>
<reference evidence="14" key="3">
    <citation type="submission" date="2020-01" db="EMBL/GenBank/DDBJ databases">
        <authorList>
            <person name="Cousin F.J."/>
            <person name="Le Guellec R."/>
            <person name="Cretenet M."/>
        </authorList>
    </citation>
    <scope>NUCLEOTIDE SEQUENCE</scope>
    <source>
        <strain evidence="14">UCMA 15228</strain>
    </source>
</reference>
<evidence type="ECO:0000256" key="4">
    <source>
        <dbReference type="ARBA" id="ARBA00022801"/>
    </source>
</evidence>
<comment type="function">
    <text evidence="9">Involved in targeting and insertion of nascent membrane proteins into the cytoplasmic membrane. Acts as a receptor for the complex formed by the signal recognition particle (SRP) and the ribosome-nascent chain (RNC).</text>
</comment>
<dbReference type="InterPro" id="IPR042101">
    <property type="entry name" value="SRP54_N_sf"/>
</dbReference>
<keyword evidence="4 9" id="KW-0378">Hydrolase</keyword>
<dbReference type="InterPro" id="IPR027417">
    <property type="entry name" value="P-loop_NTPase"/>
</dbReference>
<comment type="subcellular location">
    <subcellularLocation>
        <location evidence="9">Cell membrane</location>
        <topology evidence="9">Peripheral membrane protein</topology>
        <orientation evidence="9">Cytoplasmic side</orientation>
    </subcellularLocation>
    <subcellularLocation>
        <location evidence="9">Cytoplasm</location>
    </subcellularLocation>
</comment>
<feature type="binding site" evidence="9">
    <location>
        <begin position="317"/>
        <end position="320"/>
    </location>
    <ligand>
        <name>GTP</name>
        <dbReference type="ChEBI" id="CHEBI:37565"/>
    </ligand>
</feature>
<evidence type="ECO:0000256" key="6">
    <source>
        <dbReference type="ARBA" id="ARBA00023136"/>
    </source>
</evidence>
<dbReference type="PANTHER" id="PTHR43134">
    <property type="entry name" value="SIGNAL RECOGNITION PARTICLE RECEPTOR SUBUNIT ALPHA"/>
    <property type="match status" value="1"/>
</dbReference>
<dbReference type="SMART" id="SM00382">
    <property type="entry name" value="AAA"/>
    <property type="match status" value="1"/>
</dbReference>
<keyword evidence="2 9" id="KW-0963">Cytoplasm</keyword>
<dbReference type="SMART" id="SM00962">
    <property type="entry name" value="SRP54"/>
    <property type="match status" value="1"/>
</dbReference>
<evidence type="ECO:0000256" key="8">
    <source>
        <dbReference type="ARBA" id="ARBA00048027"/>
    </source>
</evidence>
<dbReference type="Gene3D" id="3.40.50.300">
    <property type="entry name" value="P-loop containing nucleotide triphosphate hydrolases"/>
    <property type="match status" value="1"/>
</dbReference>
<evidence type="ECO:0000313" key="16">
    <source>
        <dbReference type="Proteomes" id="UP001167919"/>
    </source>
</evidence>
<dbReference type="SMART" id="SM00963">
    <property type="entry name" value="SRP54_N"/>
    <property type="match status" value="1"/>
</dbReference>
<dbReference type="Proteomes" id="UP001167919">
    <property type="component" value="Unassembled WGS sequence"/>
</dbReference>
<dbReference type="FunFam" id="3.40.50.300:FF:000053">
    <property type="entry name" value="Signal recognition particle receptor FtsY"/>
    <property type="match status" value="1"/>
</dbReference>
<gene>
    <name evidence="9 13" type="primary">ftsY</name>
    <name evidence="14" type="ORF">DLJ48_05015</name>
    <name evidence="13" type="ORF">EVC35_04950</name>
</gene>
<dbReference type="InterPro" id="IPR036225">
    <property type="entry name" value="SRP/SRP_N"/>
</dbReference>
<protein>
    <recommendedName>
        <fullName evidence="9">Signal recognition particle receptor FtsY</fullName>
        <shortName evidence="9">SRP receptor</shortName>
        <ecNumber evidence="9">3.6.5.4</ecNumber>
    </recommendedName>
</protein>
<dbReference type="Pfam" id="PF00448">
    <property type="entry name" value="SRP54"/>
    <property type="match status" value="1"/>
</dbReference>
<keyword evidence="15" id="KW-1185">Reference proteome</keyword>
<dbReference type="InterPro" id="IPR013822">
    <property type="entry name" value="Signal_recog_particl_SRP54_hlx"/>
</dbReference>
<sequence length="368" mass="40842">MSLFDRLRGRKKTEERDKKSFFGKVKDSFAPLPLDDDEQTAKKIEAASEKTPIEADQLQESTSYETGLTKTRSSFSEKFQLLMANFRAVDENFFDELEETLIAADVGFDMALKISDELQDEVRLTNAKSKKEVQNTIIEKLVDVYDRAGNGEDNTMHFAQTVQPSIFLLVGVNGVGKTTTIGKMADFYKKQGKKVLLAAADTFRAGATEQLVEWAKRDQVDIVTGKGSSDPAAVVFDGVKKAIDGDYDILFVDTAGRLQNNENLMRELEKMKKIITRQLPTAPQEVLLVLDATTGQNALQQARLFKDSTDVTGLVLTKLDGTAKGGIVLAIRQELHLPVKWVGLGEKVTDLAPFNADQFVYGLFKDLI</sequence>
<dbReference type="CDD" id="cd17874">
    <property type="entry name" value="FtsY"/>
    <property type="match status" value="1"/>
</dbReference>
<dbReference type="NCBIfam" id="TIGR00064">
    <property type="entry name" value="ftsY"/>
    <property type="match status" value="1"/>
</dbReference>
<dbReference type="AlphaFoldDB" id="A0AAJ1VMA5"/>
<evidence type="ECO:0000256" key="5">
    <source>
        <dbReference type="ARBA" id="ARBA00023134"/>
    </source>
</evidence>
<proteinExistence type="inferred from homology"/>
<dbReference type="EMBL" id="CP029684">
    <property type="protein sequence ID" value="QAS69928.1"/>
    <property type="molecule type" value="Genomic_DNA"/>
</dbReference>
<feature type="domain" description="SRP54-type proteins GTP-binding" evidence="11">
    <location>
        <begin position="164"/>
        <end position="365"/>
    </location>
</feature>
<evidence type="ECO:0000259" key="11">
    <source>
        <dbReference type="SMART" id="SM00962"/>
    </source>
</evidence>
<dbReference type="GO" id="GO:0005525">
    <property type="term" value="F:GTP binding"/>
    <property type="evidence" value="ECO:0007669"/>
    <property type="project" value="UniProtKB-UniRule"/>
</dbReference>
<dbReference type="GO" id="GO:0005047">
    <property type="term" value="F:signal recognition particle binding"/>
    <property type="evidence" value="ECO:0007669"/>
    <property type="project" value="TreeGrafter"/>
</dbReference>
<dbReference type="Gene3D" id="1.20.120.140">
    <property type="entry name" value="Signal recognition particle SRP54, nucleotide-binding domain"/>
    <property type="match status" value="1"/>
</dbReference>
<dbReference type="SUPFAM" id="SSF52540">
    <property type="entry name" value="P-loop containing nucleoside triphosphate hydrolases"/>
    <property type="match status" value="1"/>
</dbReference>
<dbReference type="GO" id="GO:0005737">
    <property type="term" value="C:cytoplasm"/>
    <property type="evidence" value="ECO:0007669"/>
    <property type="project" value="UniProtKB-SubCell"/>
</dbReference>
<evidence type="ECO:0000256" key="1">
    <source>
        <dbReference type="ARBA" id="ARBA00022475"/>
    </source>
</evidence>
<feature type="domain" description="Signal recognition particle SRP54 helical bundle" evidence="12">
    <location>
        <begin position="64"/>
        <end position="145"/>
    </location>
</feature>
<evidence type="ECO:0000313" key="14">
    <source>
        <dbReference type="EMBL" id="QAS69928.1"/>
    </source>
</evidence>
<dbReference type="GO" id="GO:0003924">
    <property type="term" value="F:GTPase activity"/>
    <property type="evidence" value="ECO:0007669"/>
    <property type="project" value="UniProtKB-UniRule"/>
</dbReference>
<evidence type="ECO:0000259" key="12">
    <source>
        <dbReference type="SMART" id="SM00963"/>
    </source>
</evidence>
<evidence type="ECO:0000256" key="9">
    <source>
        <dbReference type="HAMAP-Rule" id="MF_00920"/>
    </source>
</evidence>
<dbReference type="EMBL" id="SDWY01000002">
    <property type="protein sequence ID" value="MDN6900353.1"/>
    <property type="molecule type" value="Genomic_DNA"/>
</dbReference>
<evidence type="ECO:0000256" key="2">
    <source>
        <dbReference type="ARBA" id="ARBA00022490"/>
    </source>
</evidence>
<comment type="catalytic activity">
    <reaction evidence="8 9">
        <text>GTP + H2O = GDP + phosphate + H(+)</text>
        <dbReference type="Rhea" id="RHEA:19669"/>
        <dbReference type="ChEBI" id="CHEBI:15377"/>
        <dbReference type="ChEBI" id="CHEBI:15378"/>
        <dbReference type="ChEBI" id="CHEBI:37565"/>
        <dbReference type="ChEBI" id="CHEBI:43474"/>
        <dbReference type="ChEBI" id="CHEBI:58189"/>
        <dbReference type="EC" id="3.6.5.4"/>
    </reaction>
</comment>
<reference evidence="14 15" key="1">
    <citation type="journal article" date="2019" name="Syst. Appl. Microbiol.">
        <title>Oenococcus sicerae sp. nov., isolated from French cider.</title>
        <authorList>
            <person name="Cousin F.J."/>
            <person name="Le Guellec R."/>
            <person name="Chagnot C."/>
            <person name="Goux D."/>
            <person name="Dalmasso M."/>
            <person name="Laplace J.M."/>
            <person name="Cretenet M."/>
        </authorList>
    </citation>
    <scope>NUCLEOTIDE SEQUENCE [LARGE SCALE GENOMIC DNA]</scope>
    <source>
        <strain evidence="14 15">UCMA 15228</strain>
    </source>
</reference>
<feature type="binding site" evidence="9">
    <location>
        <begin position="171"/>
        <end position="178"/>
    </location>
    <ligand>
        <name>GTP</name>
        <dbReference type="ChEBI" id="CHEBI:37565"/>
    </ligand>
</feature>
<dbReference type="FunFam" id="1.20.120.140:FF:000002">
    <property type="entry name" value="Signal recognition particle receptor FtsY"/>
    <property type="match status" value="1"/>
</dbReference>
<dbReference type="GO" id="GO:0005886">
    <property type="term" value="C:plasma membrane"/>
    <property type="evidence" value="ECO:0007669"/>
    <property type="project" value="UniProtKB-SubCell"/>
</dbReference>
<reference evidence="13" key="2">
    <citation type="submission" date="2019-01" db="EMBL/GenBank/DDBJ databases">
        <title>Oenococcus sicerae UCMA17102.</title>
        <authorList>
            <person name="Cousin F.J."/>
            <person name="Le Guellec R."/>
            <person name="Cretenet M."/>
        </authorList>
    </citation>
    <scope>NUCLEOTIDE SEQUENCE</scope>
    <source>
        <strain evidence="13">UCMA17102</strain>
    </source>
</reference>
<keyword evidence="7 9" id="KW-0675">Receptor</keyword>
<dbReference type="InterPro" id="IPR004390">
    <property type="entry name" value="SR_rcpt_FtsY"/>
</dbReference>
<evidence type="ECO:0000313" key="15">
    <source>
        <dbReference type="Proteomes" id="UP000286907"/>
    </source>
</evidence>